<dbReference type="GO" id="GO:0004638">
    <property type="term" value="F:phosphoribosylaminoimidazole carboxylase activity"/>
    <property type="evidence" value="ECO:0007669"/>
    <property type="project" value="InterPro"/>
</dbReference>
<dbReference type="InterPro" id="IPR005875">
    <property type="entry name" value="PurK"/>
</dbReference>
<dbReference type="Proteomes" id="UP000500938">
    <property type="component" value="Chromosome"/>
</dbReference>
<dbReference type="UniPathway" id="UPA00074">
    <property type="reaction ID" value="UER00942"/>
</dbReference>
<dbReference type="GO" id="GO:0005829">
    <property type="term" value="C:cytosol"/>
    <property type="evidence" value="ECO:0007669"/>
    <property type="project" value="TreeGrafter"/>
</dbReference>
<accession>A0A6M4IQP5</accession>
<dbReference type="InterPro" id="IPR011054">
    <property type="entry name" value="Rudment_hybrid_motif"/>
</dbReference>
<dbReference type="EC" id="6.3.4.18" evidence="4 5"/>
<dbReference type="AlphaFoldDB" id="A0A6M4IQP5"/>
<dbReference type="InterPro" id="IPR040686">
    <property type="entry name" value="PurK_C"/>
</dbReference>
<evidence type="ECO:0000259" key="6">
    <source>
        <dbReference type="PROSITE" id="PS50975"/>
    </source>
</evidence>
<keyword evidence="4 5" id="KW-0436">Ligase</keyword>
<dbReference type="PANTHER" id="PTHR11609:SF5">
    <property type="entry name" value="PHOSPHORIBOSYLAMINOIMIDAZOLE CARBOXYLASE"/>
    <property type="match status" value="1"/>
</dbReference>
<dbReference type="InterPro" id="IPR016185">
    <property type="entry name" value="PreATP-grasp_dom_sf"/>
</dbReference>
<dbReference type="Pfam" id="PF22660">
    <property type="entry name" value="RS_preATP-grasp-like"/>
    <property type="match status" value="1"/>
</dbReference>
<proteinExistence type="inferred from homology"/>
<comment type="subunit">
    <text evidence="4 5">Homodimer.</text>
</comment>
<feature type="binding site" evidence="4">
    <location>
        <position position="145"/>
    </location>
    <ligand>
        <name>ATP</name>
        <dbReference type="ChEBI" id="CHEBI:30616"/>
    </ligand>
</feature>
<keyword evidence="2 4" id="KW-0658">Purine biosynthesis</keyword>
<dbReference type="Gene3D" id="3.30.470.20">
    <property type="entry name" value="ATP-grasp fold, B domain"/>
    <property type="match status" value="1"/>
</dbReference>
<dbReference type="Gene3D" id="3.40.50.20">
    <property type="match status" value="1"/>
</dbReference>
<dbReference type="NCBIfam" id="NF004679">
    <property type="entry name" value="PRK06019.1-5"/>
    <property type="match status" value="1"/>
</dbReference>
<dbReference type="GO" id="GO:0005524">
    <property type="term" value="F:ATP binding"/>
    <property type="evidence" value="ECO:0007669"/>
    <property type="project" value="UniProtKB-UniRule"/>
</dbReference>
<feature type="binding site" evidence="4">
    <location>
        <begin position="150"/>
        <end position="156"/>
    </location>
    <ligand>
        <name>ATP</name>
        <dbReference type="ChEBI" id="CHEBI:30616"/>
    </ligand>
</feature>
<dbReference type="NCBIfam" id="TIGR01161">
    <property type="entry name" value="purK"/>
    <property type="match status" value="1"/>
</dbReference>
<evidence type="ECO:0000256" key="5">
    <source>
        <dbReference type="RuleBase" id="RU361200"/>
    </source>
</evidence>
<dbReference type="InterPro" id="IPR003135">
    <property type="entry name" value="ATP-grasp_carboxylate-amine"/>
</dbReference>
<keyword evidence="8" id="KW-1185">Reference proteome</keyword>
<evidence type="ECO:0000256" key="2">
    <source>
        <dbReference type="ARBA" id="ARBA00022755"/>
    </source>
</evidence>
<dbReference type="GO" id="GO:0006189">
    <property type="term" value="P:'de novo' IMP biosynthetic process"/>
    <property type="evidence" value="ECO:0007669"/>
    <property type="project" value="UniProtKB-UniRule"/>
</dbReference>
<keyword evidence="1 4" id="KW-0547">Nucleotide-binding</keyword>
<comment type="pathway">
    <text evidence="4 5">Purine metabolism; IMP biosynthesis via de novo pathway; 5-amino-1-(5-phospho-D-ribosyl)imidazole-4-carboxylate from 5-amino-1-(5-phospho-D-ribosyl)imidazole (N5-CAIR route): step 1/2.</text>
</comment>
<dbReference type="Gene3D" id="3.30.1490.20">
    <property type="entry name" value="ATP-grasp fold, A domain"/>
    <property type="match status" value="1"/>
</dbReference>
<dbReference type="InterPro" id="IPR011761">
    <property type="entry name" value="ATP-grasp"/>
</dbReference>
<dbReference type="GO" id="GO:0046872">
    <property type="term" value="F:metal ion binding"/>
    <property type="evidence" value="ECO:0007669"/>
    <property type="project" value="InterPro"/>
</dbReference>
<feature type="binding site" evidence="4">
    <location>
        <position position="188"/>
    </location>
    <ligand>
        <name>ATP</name>
        <dbReference type="ChEBI" id="CHEBI:30616"/>
    </ligand>
</feature>
<dbReference type="Pfam" id="PF17769">
    <property type="entry name" value="PurK_C"/>
    <property type="match status" value="1"/>
</dbReference>
<dbReference type="PANTHER" id="PTHR11609">
    <property type="entry name" value="PURINE BIOSYNTHESIS PROTEIN 6/7, PUR6/7"/>
    <property type="match status" value="1"/>
</dbReference>
<evidence type="ECO:0000313" key="8">
    <source>
        <dbReference type="Proteomes" id="UP000500938"/>
    </source>
</evidence>
<dbReference type="KEGG" id="ggr:HKW67_03130"/>
<name>A0A6M4IQP5_9BACT</name>
<reference evidence="7 8" key="1">
    <citation type="submission" date="2020-05" db="EMBL/GenBank/DDBJ databases">
        <title>Complete genome sequence of Gemmatimonas greenlandica TET16.</title>
        <authorList>
            <person name="Zeng Y."/>
        </authorList>
    </citation>
    <scope>NUCLEOTIDE SEQUENCE [LARGE SCALE GENOMIC DNA]</scope>
    <source>
        <strain evidence="7 8">TET16</strain>
    </source>
</reference>
<protein>
    <recommendedName>
        <fullName evidence="4 5">N5-carboxyaminoimidazole ribonucleotide synthase</fullName>
        <shortName evidence="4 5">N5-CAIR synthase</shortName>
        <ecNumber evidence="4 5">6.3.4.18</ecNumber>
    </recommendedName>
    <alternativeName>
        <fullName evidence="4 5">5-(carboxyamino)imidazole ribonucleotide synthetase</fullName>
    </alternativeName>
</protein>
<feature type="binding site" evidence="4">
    <location>
        <begin position="265"/>
        <end position="266"/>
    </location>
    <ligand>
        <name>ATP</name>
        <dbReference type="ChEBI" id="CHEBI:30616"/>
    </ligand>
</feature>
<dbReference type="SUPFAM" id="SSF56059">
    <property type="entry name" value="Glutathione synthetase ATP-binding domain-like"/>
    <property type="match status" value="1"/>
</dbReference>
<comment type="function">
    <text evidence="4">Catalyzes the ATP-dependent conversion of 5-aminoimidazole ribonucleotide (AIR) and HCO(3)(-) to N5-carboxyaminoimidazole ribonucleotide (N5-CAIR).</text>
</comment>
<dbReference type="Pfam" id="PF02222">
    <property type="entry name" value="ATP-grasp"/>
    <property type="match status" value="1"/>
</dbReference>
<evidence type="ECO:0000256" key="4">
    <source>
        <dbReference type="HAMAP-Rule" id="MF_01928"/>
    </source>
</evidence>
<comment type="function">
    <text evidence="5">Catalyzes the ATP-dependent conversion of 5-aminoimidazole ribonucleotide (AIR) and HCO(3)- to N5-carboxyaminoimidazole ribonucleotide (N5-CAIR).</text>
</comment>
<sequence length="395" mass="42211">MTPILPGATIGFLGGGQLGRMTAFAARSMGYDIQVLDPDAACAARAVASRTITAPFDDIAAAVELAKSCDVVTLEIEQIHPDVLDAVAEHTALRPGRAPVYIIQDRIRQKEWLHAQGFPLGAFVAAASAADVEAAVREHGACIAKSTHGGYDGRGQVRLREPEQAADAWEALGGRTCLVEKMVSIDYEISVMVARRPGGEMAVYPPSRNHHTSGILTWAVIPAVIAPEMSEKAQSLASAITERIGIVGLLAVECFVTTEGELLVNELAPRPHNTYHHSERGLATSQFEQLVRAVCDLPLGSTEVHAPSAIVNLLGEVWLQHEPPHTTHALQVPGSRLHLYGKAGARGGRKMGHLSAVGESAQQALGRVLESYRRLSPETIASFDVHEPVLARSTN</sequence>
<dbReference type="HAMAP" id="MF_01928">
    <property type="entry name" value="PurK"/>
    <property type="match status" value="1"/>
</dbReference>
<dbReference type="SUPFAM" id="SSF52440">
    <property type="entry name" value="PreATP-grasp domain"/>
    <property type="match status" value="1"/>
</dbReference>
<gene>
    <name evidence="4 5 7" type="primary">purK</name>
    <name evidence="7" type="ORF">HKW67_03130</name>
</gene>
<evidence type="ECO:0000256" key="3">
    <source>
        <dbReference type="ARBA" id="ARBA00022840"/>
    </source>
</evidence>
<dbReference type="SUPFAM" id="SSF51246">
    <property type="entry name" value="Rudiment single hybrid motif"/>
    <property type="match status" value="1"/>
</dbReference>
<feature type="binding site" evidence="4">
    <location>
        <position position="106"/>
    </location>
    <ligand>
        <name>ATP</name>
        <dbReference type="ChEBI" id="CHEBI:30616"/>
    </ligand>
</feature>
<evidence type="ECO:0000256" key="1">
    <source>
        <dbReference type="ARBA" id="ARBA00022741"/>
    </source>
</evidence>
<feature type="domain" description="ATP-grasp" evidence="6">
    <location>
        <begin position="110"/>
        <end position="295"/>
    </location>
</feature>
<dbReference type="EMBL" id="CP053085">
    <property type="protein sequence ID" value="QJR34581.1"/>
    <property type="molecule type" value="Genomic_DNA"/>
</dbReference>
<dbReference type="InterPro" id="IPR013815">
    <property type="entry name" value="ATP_grasp_subdomain_1"/>
</dbReference>
<comment type="similarity">
    <text evidence="4 5">Belongs to the PurK/PurT family.</text>
</comment>
<feature type="binding site" evidence="4">
    <location>
        <begin position="180"/>
        <end position="183"/>
    </location>
    <ligand>
        <name>ATP</name>
        <dbReference type="ChEBI" id="CHEBI:30616"/>
    </ligand>
</feature>
<keyword evidence="7" id="KW-0456">Lyase</keyword>
<comment type="catalytic activity">
    <reaction evidence="4 5">
        <text>5-amino-1-(5-phospho-beta-D-ribosyl)imidazole + hydrogencarbonate + ATP = 5-carboxyamino-1-(5-phospho-D-ribosyl)imidazole + ADP + phosphate + 2 H(+)</text>
        <dbReference type="Rhea" id="RHEA:19317"/>
        <dbReference type="ChEBI" id="CHEBI:15378"/>
        <dbReference type="ChEBI" id="CHEBI:17544"/>
        <dbReference type="ChEBI" id="CHEBI:30616"/>
        <dbReference type="ChEBI" id="CHEBI:43474"/>
        <dbReference type="ChEBI" id="CHEBI:58730"/>
        <dbReference type="ChEBI" id="CHEBI:137981"/>
        <dbReference type="ChEBI" id="CHEBI:456216"/>
        <dbReference type="EC" id="6.3.4.18"/>
    </reaction>
</comment>
<dbReference type="RefSeq" id="WP_171224008.1">
    <property type="nucleotide sequence ID" value="NZ_CP053085.1"/>
</dbReference>
<dbReference type="PROSITE" id="PS50975">
    <property type="entry name" value="ATP_GRASP"/>
    <property type="match status" value="1"/>
</dbReference>
<evidence type="ECO:0000313" key="7">
    <source>
        <dbReference type="EMBL" id="QJR34581.1"/>
    </source>
</evidence>
<organism evidence="7 8">
    <name type="scientific">Gemmatimonas groenlandica</name>
    <dbReference type="NCBI Taxonomy" id="2732249"/>
    <lineage>
        <taxon>Bacteria</taxon>
        <taxon>Pseudomonadati</taxon>
        <taxon>Gemmatimonadota</taxon>
        <taxon>Gemmatimonadia</taxon>
        <taxon>Gemmatimonadales</taxon>
        <taxon>Gemmatimonadaceae</taxon>
        <taxon>Gemmatimonas</taxon>
    </lineage>
</organism>
<keyword evidence="3 4" id="KW-0067">ATP-binding</keyword>
<dbReference type="InterPro" id="IPR054350">
    <property type="entry name" value="PurT/PurK_preATP-grasp"/>
</dbReference>
<dbReference type="GO" id="GO:0034028">
    <property type="term" value="F:5-(carboxyamino)imidazole ribonucleotide synthase activity"/>
    <property type="evidence" value="ECO:0007669"/>
    <property type="project" value="UniProtKB-UniRule"/>
</dbReference>
<feature type="binding site" evidence="4">
    <location>
        <position position="211"/>
    </location>
    <ligand>
        <name>ATP</name>
        <dbReference type="ChEBI" id="CHEBI:30616"/>
    </ligand>
</feature>